<dbReference type="Pfam" id="PF00857">
    <property type="entry name" value="Isochorismatase"/>
    <property type="match status" value="1"/>
</dbReference>
<evidence type="ECO:0000256" key="2">
    <source>
        <dbReference type="ARBA" id="ARBA00022801"/>
    </source>
</evidence>
<dbReference type="CDD" id="cd01014">
    <property type="entry name" value="nicotinamidase_related"/>
    <property type="match status" value="1"/>
</dbReference>
<dbReference type="InterPro" id="IPR050272">
    <property type="entry name" value="Isochorismatase-like_hydrls"/>
</dbReference>
<protein>
    <submittedName>
        <fullName evidence="4">Nicotinamidase-related amidase</fullName>
    </submittedName>
</protein>
<evidence type="ECO:0000313" key="5">
    <source>
        <dbReference type="Proteomes" id="UP000248057"/>
    </source>
</evidence>
<organism evidence="4 5">
    <name type="scientific">Hungatella effluvii</name>
    <dbReference type="NCBI Taxonomy" id="1096246"/>
    <lineage>
        <taxon>Bacteria</taxon>
        <taxon>Bacillati</taxon>
        <taxon>Bacillota</taxon>
        <taxon>Clostridia</taxon>
        <taxon>Lachnospirales</taxon>
        <taxon>Lachnospiraceae</taxon>
        <taxon>Hungatella</taxon>
    </lineage>
</organism>
<gene>
    <name evidence="4" type="ORF">DFR60_12447</name>
</gene>
<dbReference type="Proteomes" id="UP000248057">
    <property type="component" value="Unassembled WGS sequence"/>
</dbReference>
<feature type="domain" description="Isochorismatase-like" evidence="3">
    <location>
        <begin position="4"/>
        <end position="144"/>
    </location>
</feature>
<keyword evidence="5" id="KW-1185">Reference proteome</keyword>
<dbReference type="Gene3D" id="3.40.50.850">
    <property type="entry name" value="Isochorismatase-like"/>
    <property type="match status" value="1"/>
</dbReference>
<dbReference type="InterPro" id="IPR036380">
    <property type="entry name" value="Isochorismatase-like_sf"/>
</dbReference>
<reference evidence="4 5" key="1">
    <citation type="submission" date="2018-05" db="EMBL/GenBank/DDBJ databases">
        <title>Genomic Encyclopedia of Type Strains, Phase IV (KMG-IV): sequencing the most valuable type-strain genomes for metagenomic binning, comparative biology and taxonomic classification.</title>
        <authorList>
            <person name="Goeker M."/>
        </authorList>
    </citation>
    <scope>NUCLEOTIDE SEQUENCE [LARGE SCALE GENOMIC DNA]</scope>
    <source>
        <strain evidence="4 5">DSM 24995</strain>
    </source>
</reference>
<sequence length="177" mass="20100">MKKALLIIDVQNDYFPNGKCPLYKPEAALSTIKDLLENFRKQILPVIYIRHESLQGTFFNPNTDGVQIHHDIKPLDIETVIVKHEPNSFYETNLQNKLVENEITELVVCGMMTHMCIDTTIRAAKDYGYEITLISDGCATKDLEWNGVTLPASLIQSTYMASLNQKFANIKLGSEMF</sequence>
<comment type="caution">
    <text evidence="4">The sequence shown here is derived from an EMBL/GenBank/DDBJ whole genome shotgun (WGS) entry which is preliminary data.</text>
</comment>
<dbReference type="GeneID" id="86064710"/>
<evidence type="ECO:0000259" key="3">
    <source>
        <dbReference type="Pfam" id="PF00857"/>
    </source>
</evidence>
<dbReference type="EMBL" id="QJKD01000024">
    <property type="protein sequence ID" value="PXX45592.1"/>
    <property type="molecule type" value="Genomic_DNA"/>
</dbReference>
<proteinExistence type="inferred from homology"/>
<dbReference type="AlphaFoldDB" id="A0A2V3Y919"/>
<dbReference type="PANTHER" id="PTHR43540">
    <property type="entry name" value="PEROXYUREIDOACRYLATE/UREIDOACRYLATE AMIDOHYDROLASE-RELATED"/>
    <property type="match status" value="1"/>
</dbReference>
<evidence type="ECO:0000313" key="4">
    <source>
        <dbReference type="EMBL" id="PXX45592.1"/>
    </source>
</evidence>
<name>A0A2V3Y919_9FIRM</name>
<keyword evidence="2" id="KW-0378">Hydrolase</keyword>
<dbReference type="SUPFAM" id="SSF52499">
    <property type="entry name" value="Isochorismatase-like hydrolases"/>
    <property type="match status" value="1"/>
</dbReference>
<evidence type="ECO:0000256" key="1">
    <source>
        <dbReference type="ARBA" id="ARBA00006336"/>
    </source>
</evidence>
<dbReference type="GO" id="GO:0016787">
    <property type="term" value="F:hydrolase activity"/>
    <property type="evidence" value="ECO:0007669"/>
    <property type="project" value="UniProtKB-KW"/>
</dbReference>
<dbReference type="PANTHER" id="PTHR43540:SF1">
    <property type="entry name" value="ISOCHORISMATASE HYDROLASE"/>
    <property type="match status" value="1"/>
</dbReference>
<dbReference type="RefSeq" id="WP_110326181.1">
    <property type="nucleotide sequence ID" value="NZ_QJKD01000024.1"/>
</dbReference>
<accession>A0A2V3Y919</accession>
<comment type="similarity">
    <text evidence="1">Belongs to the isochorismatase family.</text>
</comment>
<dbReference type="InterPro" id="IPR000868">
    <property type="entry name" value="Isochorismatase-like_dom"/>
</dbReference>